<dbReference type="GO" id="GO:0015948">
    <property type="term" value="P:methanogenesis"/>
    <property type="evidence" value="ECO:0007669"/>
    <property type="project" value="InterPro"/>
</dbReference>
<dbReference type="InterPro" id="IPR010426">
    <property type="entry name" value="MTTB_MeTrfase"/>
</dbReference>
<dbReference type="Pfam" id="PF06253">
    <property type="entry name" value="MTTB"/>
    <property type="match status" value="1"/>
</dbReference>
<gene>
    <name evidence="4" type="ORF">H8E29_04115</name>
</gene>
<comment type="similarity">
    <text evidence="1">Belongs to the trimethylamine methyltransferase family.</text>
</comment>
<evidence type="ECO:0000256" key="2">
    <source>
        <dbReference type="ARBA" id="ARBA00022603"/>
    </source>
</evidence>
<name>A0A8J6NI71_9CHLR</name>
<evidence type="ECO:0000256" key="3">
    <source>
        <dbReference type="ARBA" id="ARBA00022679"/>
    </source>
</evidence>
<dbReference type="Proteomes" id="UP000614469">
    <property type="component" value="Unassembled WGS sequence"/>
</dbReference>
<comment type="caution">
    <text evidence="4">The sequence shown here is derived from an EMBL/GenBank/DDBJ whole genome shotgun (WGS) entry which is preliminary data.</text>
</comment>
<dbReference type="GO" id="GO:0032259">
    <property type="term" value="P:methylation"/>
    <property type="evidence" value="ECO:0007669"/>
    <property type="project" value="UniProtKB-KW"/>
</dbReference>
<sequence length="482" mass="52625">MTKNIKSITNPKLKLEILTPQEVQKIHHATLHIIENVGVRFPSRRALEIWEANGATVDHESMIVKVKPQIIEEAMKNAPPAYELGARDPQQHLNMDGNHVFLGTDGCGVEIMDIETGQRRSSVLKDAGDIARIADATEEIAFHWVALSAQDKPAETRGLHEIKTVWENSTKHVQTESIYNETEARAAMEMAIAVAGSKEELRKNPVLSLMQCTAPPLGHDGGSLDAALVAAEYGVPTGFMTMSSCLTTGPATIAGTLAVGNAEVLAVSALLQLAYPGAPIFYAAAQTASDPRTGVYTGGGPEDFLFGAATNVLADFYNIPLSMGSFATGAKEPNWQAGLENSMSTFMATIAMSDMLLGAGFLHGSRIWSYAQMQMDCEIYSIMHKTLQGIVVDDETLALEAIAKVGPGGNFLTQKHTRKHMYDLFLPKYMDRRPYNVWEEKQDNADDWALERAREILSTHQPDTLDLKISAEMAKVISSLEH</sequence>
<dbReference type="Gene3D" id="3.20.20.480">
    <property type="entry name" value="Trimethylamine methyltransferase-like"/>
    <property type="match status" value="1"/>
</dbReference>
<dbReference type="AlphaFoldDB" id="A0A8J6NI71"/>
<organism evidence="4 5">
    <name type="scientific">Candidatus Desulfolinea nitratireducens</name>
    <dbReference type="NCBI Taxonomy" id="2841698"/>
    <lineage>
        <taxon>Bacteria</taxon>
        <taxon>Bacillati</taxon>
        <taxon>Chloroflexota</taxon>
        <taxon>Anaerolineae</taxon>
        <taxon>Anaerolineales</taxon>
        <taxon>Anaerolineales incertae sedis</taxon>
        <taxon>Candidatus Desulfolinea</taxon>
    </lineage>
</organism>
<reference evidence="4 5" key="1">
    <citation type="submission" date="2020-08" db="EMBL/GenBank/DDBJ databases">
        <title>Bridging the membrane lipid divide: bacteria of the FCB group superphylum have the potential to synthesize archaeal ether lipids.</title>
        <authorList>
            <person name="Villanueva L."/>
            <person name="Von Meijenfeldt F.A.B."/>
            <person name="Westbye A.B."/>
            <person name="Yadav S."/>
            <person name="Hopmans E.C."/>
            <person name="Dutilh B.E."/>
            <person name="Sinninghe Damste J.S."/>
        </authorList>
    </citation>
    <scope>NUCLEOTIDE SEQUENCE [LARGE SCALE GENOMIC DNA]</scope>
    <source>
        <strain evidence="4">NIOZ-UU36</strain>
    </source>
</reference>
<evidence type="ECO:0000256" key="1">
    <source>
        <dbReference type="ARBA" id="ARBA00007137"/>
    </source>
</evidence>
<dbReference type="InterPro" id="IPR038601">
    <property type="entry name" value="MttB-like_sf"/>
</dbReference>
<evidence type="ECO:0000313" key="5">
    <source>
        <dbReference type="Proteomes" id="UP000614469"/>
    </source>
</evidence>
<dbReference type="EMBL" id="JACNJN010000065">
    <property type="protein sequence ID" value="MBC8334429.1"/>
    <property type="molecule type" value="Genomic_DNA"/>
</dbReference>
<proteinExistence type="inferred from homology"/>
<dbReference type="GO" id="GO:0008168">
    <property type="term" value="F:methyltransferase activity"/>
    <property type="evidence" value="ECO:0007669"/>
    <property type="project" value="UniProtKB-KW"/>
</dbReference>
<evidence type="ECO:0000313" key="4">
    <source>
        <dbReference type="EMBL" id="MBC8334429.1"/>
    </source>
</evidence>
<protein>
    <submittedName>
        <fullName evidence="4">Trimethylamine methyltransferase family protein</fullName>
    </submittedName>
</protein>
<keyword evidence="3" id="KW-0808">Transferase</keyword>
<accession>A0A8J6NI71</accession>
<keyword evidence="2 4" id="KW-0489">Methyltransferase</keyword>